<organism evidence="11 15">
    <name type="scientific">Didymodactylos carnosus</name>
    <dbReference type="NCBI Taxonomy" id="1234261"/>
    <lineage>
        <taxon>Eukaryota</taxon>
        <taxon>Metazoa</taxon>
        <taxon>Spiralia</taxon>
        <taxon>Gnathifera</taxon>
        <taxon>Rotifera</taxon>
        <taxon>Eurotatoria</taxon>
        <taxon>Bdelloidea</taxon>
        <taxon>Philodinida</taxon>
        <taxon>Philodinidae</taxon>
        <taxon>Didymodactylos</taxon>
    </lineage>
</organism>
<dbReference type="GO" id="GO:0005886">
    <property type="term" value="C:plasma membrane"/>
    <property type="evidence" value="ECO:0007669"/>
    <property type="project" value="UniProtKB-SubCell"/>
</dbReference>
<dbReference type="PANTHER" id="PTHR24229">
    <property type="entry name" value="NEUROPEPTIDES RECEPTOR"/>
    <property type="match status" value="1"/>
</dbReference>
<dbReference type="EMBL" id="CAJOBC010007684">
    <property type="protein sequence ID" value="CAF3939897.1"/>
    <property type="molecule type" value="Genomic_DNA"/>
</dbReference>
<dbReference type="Pfam" id="PF00001">
    <property type="entry name" value="7tm_1"/>
    <property type="match status" value="1"/>
</dbReference>
<dbReference type="EMBL" id="CAJNOQ010007684">
    <property type="protein sequence ID" value="CAF1175871.1"/>
    <property type="molecule type" value="Genomic_DNA"/>
</dbReference>
<accession>A0A814UNN3</accession>
<dbReference type="SUPFAM" id="SSF81321">
    <property type="entry name" value="Family A G protein-coupled receptor-like"/>
    <property type="match status" value="1"/>
</dbReference>
<dbReference type="GO" id="GO:0043005">
    <property type="term" value="C:neuron projection"/>
    <property type="evidence" value="ECO:0007669"/>
    <property type="project" value="TreeGrafter"/>
</dbReference>
<evidence type="ECO:0000256" key="5">
    <source>
        <dbReference type="ARBA" id="ARBA00023040"/>
    </source>
</evidence>
<dbReference type="EMBL" id="CAJNOK010023868">
    <property type="protein sequence ID" value="CAF1368963.1"/>
    <property type="molecule type" value="Genomic_DNA"/>
</dbReference>
<feature type="transmembrane region" description="Helical" evidence="9">
    <location>
        <begin position="203"/>
        <end position="222"/>
    </location>
</feature>
<dbReference type="Proteomes" id="UP000681722">
    <property type="component" value="Unassembled WGS sequence"/>
</dbReference>
<keyword evidence="7" id="KW-0675">Receptor</keyword>
<evidence type="ECO:0000313" key="12">
    <source>
        <dbReference type="EMBL" id="CAF1368963.1"/>
    </source>
</evidence>
<feature type="domain" description="G-protein coupled receptors family 1 profile" evidence="10">
    <location>
        <begin position="1"/>
        <end position="219"/>
    </location>
</feature>
<evidence type="ECO:0000313" key="15">
    <source>
        <dbReference type="Proteomes" id="UP000663829"/>
    </source>
</evidence>
<evidence type="ECO:0000256" key="4">
    <source>
        <dbReference type="ARBA" id="ARBA00022989"/>
    </source>
</evidence>
<evidence type="ECO:0000256" key="3">
    <source>
        <dbReference type="ARBA" id="ARBA00022692"/>
    </source>
</evidence>
<dbReference type="InterPro" id="IPR000276">
    <property type="entry name" value="GPCR_Rhodpsn"/>
</dbReference>
<keyword evidence="8" id="KW-0807">Transducer</keyword>
<dbReference type="InterPro" id="IPR017452">
    <property type="entry name" value="GPCR_Rhodpsn_7TM"/>
</dbReference>
<name>A0A814UNN3_9BILA</name>
<evidence type="ECO:0000256" key="1">
    <source>
        <dbReference type="ARBA" id="ARBA00004651"/>
    </source>
</evidence>
<dbReference type="GO" id="GO:0004930">
    <property type="term" value="F:G protein-coupled receptor activity"/>
    <property type="evidence" value="ECO:0007669"/>
    <property type="project" value="UniProtKB-KW"/>
</dbReference>
<feature type="transmembrane region" description="Helical" evidence="9">
    <location>
        <begin position="40"/>
        <end position="60"/>
    </location>
</feature>
<feature type="transmembrane region" description="Helical" evidence="9">
    <location>
        <begin position="160"/>
        <end position="183"/>
    </location>
</feature>
<evidence type="ECO:0000313" key="14">
    <source>
        <dbReference type="EMBL" id="CAF4178183.1"/>
    </source>
</evidence>
<protein>
    <recommendedName>
        <fullName evidence="10">G-protein coupled receptors family 1 profile domain-containing protein</fullName>
    </recommendedName>
</protein>
<dbReference type="GO" id="GO:0042277">
    <property type="term" value="F:peptide binding"/>
    <property type="evidence" value="ECO:0007669"/>
    <property type="project" value="TreeGrafter"/>
</dbReference>
<dbReference type="OrthoDB" id="9990906at2759"/>
<proteinExistence type="predicted"/>
<evidence type="ECO:0000256" key="7">
    <source>
        <dbReference type="ARBA" id="ARBA00023170"/>
    </source>
</evidence>
<comment type="caution">
    <text evidence="11">The sequence shown here is derived from an EMBL/GenBank/DDBJ whole genome shotgun (WGS) entry which is preliminary data.</text>
</comment>
<evidence type="ECO:0000256" key="8">
    <source>
        <dbReference type="ARBA" id="ARBA00023224"/>
    </source>
</evidence>
<gene>
    <name evidence="11" type="ORF">GPM918_LOCUS22437</name>
    <name evidence="12" type="ORF">OVA965_LOCUS31581</name>
    <name evidence="13" type="ORF">SRO942_LOCUS22435</name>
    <name evidence="14" type="ORF">TMI583_LOCUS32415</name>
</gene>
<evidence type="ECO:0000256" key="9">
    <source>
        <dbReference type="SAM" id="Phobius"/>
    </source>
</evidence>
<keyword evidence="2" id="KW-1003">Cell membrane</keyword>
<comment type="subcellular location">
    <subcellularLocation>
        <location evidence="1">Cell membrane</location>
        <topology evidence="1">Multi-pass membrane protein</topology>
    </subcellularLocation>
</comment>
<dbReference type="PANTHER" id="PTHR24229:SF40">
    <property type="entry name" value="ALLATOSTATIN C RECEPTOR 1-RELATED"/>
    <property type="match status" value="1"/>
</dbReference>
<evidence type="ECO:0000259" key="10">
    <source>
        <dbReference type="PROSITE" id="PS50262"/>
    </source>
</evidence>
<dbReference type="AlphaFoldDB" id="A0A814UNN3"/>
<evidence type="ECO:0000313" key="13">
    <source>
        <dbReference type="EMBL" id="CAF3939897.1"/>
    </source>
</evidence>
<feature type="non-terminal residue" evidence="11">
    <location>
        <position position="1"/>
    </location>
</feature>
<dbReference type="EMBL" id="CAJOBA010045530">
    <property type="protein sequence ID" value="CAF4178183.1"/>
    <property type="molecule type" value="Genomic_DNA"/>
</dbReference>
<keyword evidence="15" id="KW-1185">Reference proteome</keyword>
<dbReference type="Proteomes" id="UP000677228">
    <property type="component" value="Unassembled WGS sequence"/>
</dbReference>
<sequence length="343" mass="39783">AAMFIVTLSRQKFTLAFTTERFVVVAYPLKRNCYRSNARAHIVILCITVVASVLYSSTFFTTGIELTRSTSTVMPIVSVNRCATFHRWITFTRRMNIFDVVVTFIIPFIGIVVFNSIIIYKSQEYNGLLDRNDVDSTSGLNHMIEQRAKRSTYHKRMTRVALIISFTFLLLNTPLHVLKAYYFQFSPPDVDDKSLTESIIEQFTFYLYYTNFSINFFLYSLCGENFRTSLVQLFQRKRSTTTIMVKNRTCQKNQVRNTFAGHALGRRDTGDIQRLENLLHGINASNITVRCEQILTKVAEIDRDVSSANRRNLSTIVKYYHRRSKTHKTNIVKVKFQSQSHLC</sequence>
<evidence type="ECO:0000256" key="2">
    <source>
        <dbReference type="ARBA" id="ARBA00022475"/>
    </source>
</evidence>
<evidence type="ECO:0000256" key="6">
    <source>
        <dbReference type="ARBA" id="ARBA00023136"/>
    </source>
</evidence>
<dbReference type="PRINTS" id="PR00237">
    <property type="entry name" value="GPCRRHODOPSN"/>
</dbReference>
<reference evidence="11" key="1">
    <citation type="submission" date="2021-02" db="EMBL/GenBank/DDBJ databases">
        <authorList>
            <person name="Nowell W R."/>
        </authorList>
    </citation>
    <scope>NUCLEOTIDE SEQUENCE</scope>
</reference>
<dbReference type="Proteomes" id="UP000663829">
    <property type="component" value="Unassembled WGS sequence"/>
</dbReference>
<dbReference type="Gene3D" id="1.20.1070.10">
    <property type="entry name" value="Rhodopsin 7-helix transmembrane proteins"/>
    <property type="match status" value="1"/>
</dbReference>
<keyword evidence="3 9" id="KW-0812">Transmembrane</keyword>
<keyword evidence="4 9" id="KW-1133">Transmembrane helix</keyword>
<evidence type="ECO:0000313" key="11">
    <source>
        <dbReference type="EMBL" id="CAF1175871.1"/>
    </source>
</evidence>
<feature type="transmembrane region" description="Helical" evidence="9">
    <location>
        <begin position="97"/>
        <end position="120"/>
    </location>
</feature>
<keyword evidence="6 9" id="KW-0472">Membrane</keyword>
<keyword evidence="5" id="KW-0297">G-protein coupled receptor</keyword>
<dbReference type="PROSITE" id="PS50262">
    <property type="entry name" value="G_PROTEIN_RECEP_F1_2"/>
    <property type="match status" value="1"/>
</dbReference>
<dbReference type="Proteomes" id="UP000682733">
    <property type="component" value="Unassembled WGS sequence"/>
</dbReference>